<feature type="transmembrane region" description="Helical" evidence="2">
    <location>
        <begin position="12"/>
        <end position="32"/>
    </location>
</feature>
<dbReference type="RefSeq" id="WP_087229354.1">
    <property type="nucleotide sequence ID" value="NZ_JAKNHQ010000002.1"/>
</dbReference>
<evidence type="ECO:0000313" key="4">
    <source>
        <dbReference type="Proteomes" id="UP001298681"/>
    </source>
</evidence>
<keyword evidence="2" id="KW-1133">Transmembrane helix</keyword>
<feature type="compositionally biased region" description="Basic residues" evidence="1">
    <location>
        <begin position="183"/>
        <end position="192"/>
    </location>
</feature>
<feature type="transmembrane region" description="Helical" evidence="2">
    <location>
        <begin position="44"/>
        <end position="66"/>
    </location>
</feature>
<feature type="transmembrane region" description="Helical" evidence="2">
    <location>
        <begin position="72"/>
        <end position="92"/>
    </location>
</feature>
<dbReference type="EMBL" id="JAKNHQ010000002">
    <property type="protein sequence ID" value="MCG4609809.1"/>
    <property type="molecule type" value="Genomic_DNA"/>
</dbReference>
<feature type="compositionally biased region" description="Basic residues" evidence="1">
    <location>
        <begin position="160"/>
        <end position="173"/>
    </location>
</feature>
<evidence type="ECO:0000313" key="3">
    <source>
        <dbReference type="EMBL" id="MCG4609809.1"/>
    </source>
</evidence>
<evidence type="ECO:0000256" key="2">
    <source>
        <dbReference type="SAM" id="Phobius"/>
    </source>
</evidence>
<reference evidence="3 4" key="1">
    <citation type="submission" date="2022-01" db="EMBL/GenBank/DDBJ databases">
        <title>Collection of gut derived symbiotic bacterial strains cultured from healthy donors.</title>
        <authorList>
            <person name="Lin H."/>
            <person name="Kohout C."/>
            <person name="Waligurski E."/>
            <person name="Pamer E.G."/>
        </authorList>
    </citation>
    <scope>NUCLEOTIDE SEQUENCE [LARGE SCALE GENOMIC DNA]</scope>
    <source>
        <strain evidence="3 4">DFI.7.58</strain>
    </source>
</reference>
<organism evidence="3 4">
    <name type="scientific">Anaeromassilibacillus senegalensis</name>
    <dbReference type="NCBI Taxonomy" id="1673717"/>
    <lineage>
        <taxon>Bacteria</taxon>
        <taxon>Bacillati</taxon>
        <taxon>Bacillota</taxon>
        <taxon>Clostridia</taxon>
        <taxon>Eubacteriales</taxon>
        <taxon>Acutalibacteraceae</taxon>
        <taxon>Anaeromassilibacillus</taxon>
    </lineage>
</organism>
<keyword evidence="2" id="KW-0812">Transmembrane</keyword>
<keyword evidence="4" id="KW-1185">Reference proteome</keyword>
<sequence length="192" mass="21941">MEISLAVQMQGFILATVAGFALAILYDALKMVRTMIRSTPSHVFWMDLAFMAVAGIVTFLLALAASYGEVRFYLLAGEGIGFCLYFMTFGLISSRVVRFVRKILDFCLFRPLKCIFHALAHWIRRKAQWIEGKVKKSYAKRKKRLKPRRKIVYNDANKSNGKKNKRQKGRKGGRNQDYESHQTKKTAGKPAP</sequence>
<dbReference type="InterPro" id="IPR019074">
    <property type="entry name" value="YabQ"/>
</dbReference>
<comment type="caution">
    <text evidence="3">The sequence shown here is derived from an EMBL/GenBank/DDBJ whole genome shotgun (WGS) entry which is preliminary data.</text>
</comment>
<evidence type="ECO:0000256" key="1">
    <source>
        <dbReference type="SAM" id="MobiDB-lite"/>
    </source>
</evidence>
<gene>
    <name evidence="3" type="ORF">L0P57_02465</name>
</gene>
<dbReference type="Proteomes" id="UP001298681">
    <property type="component" value="Unassembled WGS sequence"/>
</dbReference>
<name>A0ABS9MHB2_9FIRM</name>
<dbReference type="Pfam" id="PF09578">
    <property type="entry name" value="Spore_YabQ"/>
    <property type="match status" value="1"/>
</dbReference>
<keyword evidence="2" id="KW-0472">Membrane</keyword>
<proteinExistence type="predicted"/>
<dbReference type="NCBIfam" id="TIGR02893">
    <property type="entry name" value="spore_yabQ"/>
    <property type="match status" value="1"/>
</dbReference>
<feature type="region of interest" description="Disordered" evidence="1">
    <location>
        <begin position="145"/>
        <end position="192"/>
    </location>
</feature>
<protein>
    <submittedName>
        <fullName evidence="3">Spore cortex biosynthesis protein YabQ</fullName>
    </submittedName>
</protein>
<accession>A0ABS9MHB2</accession>